<dbReference type="AlphaFoldDB" id="A0A2S4KPW5"/>
<dbReference type="EMBL" id="PKSG01000892">
    <property type="protein sequence ID" value="POR32174.1"/>
    <property type="molecule type" value="Genomic_DNA"/>
</dbReference>
<comment type="caution">
    <text evidence="3">The sequence shown here is derived from an EMBL/GenBank/DDBJ whole genome shotgun (WGS) entry which is preliminary data.</text>
</comment>
<protein>
    <recommendedName>
        <fullName evidence="5">IDI-2</fullName>
    </recommendedName>
</protein>
<keyword evidence="2" id="KW-0732">Signal</keyword>
<feature type="signal peptide" evidence="2">
    <location>
        <begin position="1"/>
        <end position="18"/>
    </location>
</feature>
<accession>A0A2S4KPW5</accession>
<dbReference type="OrthoDB" id="3660930at2759"/>
<sequence length="172" mass="17642">MKGYTNILVVAYAALALGAAMPDNAAECGQLGAMSLALDAGKLPEGATLGDVRKCADHPLGRDRDLATASMPTTGDLSSAPAAADNLPAETTPNDAGNSGLTALEGRACEKAAQFGCSKGYCWKTCGNNGEWCWTARNGGSGSWYTCNSWHECGTEDSYACGKFCSSCGCSC</sequence>
<name>A0A2S4KPW5_9HYPO</name>
<evidence type="ECO:0000256" key="1">
    <source>
        <dbReference type="SAM" id="MobiDB-lite"/>
    </source>
</evidence>
<feature type="chain" id="PRO_5015720243" description="IDI-2" evidence="2">
    <location>
        <begin position="19"/>
        <end position="172"/>
    </location>
</feature>
<feature type="region of interest" description="Disordered" evidence="1">
    <location>
        <begin position="63"/>
        <end position="95"/>
    </location>
</feature>
<gene>
    <name evidence="3" type="ORF">TPAR_07615</name>
</gene>
<organism evidence="3 4">
    <name type="scientific">Tolypocladium paradoxum</name>
    <dbReference type="NCBI Taxonomy" id="94208"/>
    <lineage>
        <taxon>Eukaryota</taxon>
        <taxon>Fungi</taxon>
        <taxon>Dikarya</taxon>
        <taxon>Ascomycota</taxon>
        <taxon>Pezizomycotina</taxon>
        <taxon>Sordariomycetes</taxon>
        <taxon>Hypocreomycetidae</taxon>
        <taxon>Hypocreales</taxon>
        <taxon>Ophiocordycipitaceae</taxon>
        <taxon>Tolypocladium</taxon>
    </lineage>
</organism>
<proteinExistence type="predicted"/>
<evidence type="ECO:0000313" key="3">
    <source>
        <dbReference type="EMBL" id="POR32174.1"/>
    </source>
</evidence>
<keyword evidence="4" id="KW-1185">Reference proteome</keyword>
<dbReference type="Proteomes" id="UP000237481">
    <property type="component" value="Unassembled WGS sequence"/>
</dbReference>
<reference evidence="3 4" key="1">
    <citation type="submission" date="2018-01" db="EMBL/GenBank/DDBJ databases">
        <title>Harnessing the power of phylogenomics to disentangle the directionality and signatures of interkingdom host jumping in the parasitic fungal genus Tolypocladium.</title>
        <authorList>
            <person name="Quandt C.A."/>
            <person name="Patterson W."/>
            <person name="Spatafora J.W."/>
        </authorList>
    </citation>
    <scope>NUCLEOTIDE SEQUENCE [LARGE SCALE GENOMIC DNA]</scope>
    <source>
        <strain evidence="3 4">NRBC 100945</strain>
    </source>
</reference>
<evidence type="ECO:0000256" key="2">
    <source>
        <dbReference type="SAM" id="SignalP"/>
    </source>
</evidence>
<evidence type="ECO:0000313" key="4">
    <source>
        <dbReference type="Proteomes" id="UP000237481"/>
    </source>
</evidence>
<evidence type="ECO:0008006" key="5">
    <source>
        <dbReference type="Google" id="ProtNLM"/>
    </source>
</evidence>